<dbReference type="Proteomes" id="UP000663831">
    <property type="component" value="Unassembled WGS sequence"/>
</dbReference>
<accession>A0A8H3AHJ2</accession>
<proteinExistence type="predicted"/>
<name>A0A8H3AHJ2_9AGAM</name>
<feature type="transmembrane region" description="Helical" evidence="2">
    <location>
        <begin position="173"/>
        <end position="196"/>
    </location>
</feature>
<evidence type="ECO:0000313" key="4">
    <source>
        <dbReference type="EMBL" id="CAE6421709.1"/>
    </source>
</evidence>
<dbReference type="AlphaFoldDB" id="A0A8H3AHJ2"/>
<protein>
    <recommendedName>
        <fullName evidence="3">DUF6534 domain-containing protein</fullName>
    </recommendedName>
</protein>
<gene>
    <name evidence="4" type="ORF">RDB_LOCUS33012</name>
</gene>
<dbReference type="PANTHER" id="PTHR40465:SF1">
    <property type="entry name" value="DUF6534 DOMAIN-CONTAINING PROTEIN"/>
    <property type="match status" value="1"/>
</dbReference>
<feature type="transmembrane region" description="Helical" evidence="2">
    <location>
        <begin position="136"/>
        <end position="161"/>
    </location>
</feature>
<evidence type="ECO:0000256" key="2">
    <source>
        <dbReference type="SAM" id="Phobius"/>
    </source>
</evidence>
<feature type="transmembrane region" description="Helical" evidence="2">
    <location>
        <begin position="30"/>
        <end position="52"/>
    </location>
</feature>
<organism evidence="4 5">
    <name type="scientific">Rhizoctonia solani</name>
    <dbReference type="NCBI Taxonomy" id="456999"/>
    <lineage>
        <taxon>Eukaryota</taxon>
        <taxon>Fungi</taxon>
        <taxon>Dikarya</taxon>
        <taxon>Basidiomycota</taxon>
        <taxon>Agaricomycotina</taxon>
        <taxon>Agaricomycetes</taxon>
        <taxon>Cantharellales</taxon>
        <taxon>Ceratobasidiaceae</taxon>
        <taxon>Rhizoctonia</taxon>
    </lineage>
</organism>
<feature type="transmembrane region" description="Helical" evidence="2">
    <location>
        <begin position="103"/>
        <end position="124"/>
    </location>
</feature>
<evidence type="ECO:0000313" key="5">
    <source>
        <dbReference type="Proteomes" id="UP000663831"/>
    </source>
</evidence>
<comment type="caution">
    <text evidence="4">The sequence shown here is derived from an EMBL/GenBank/DDBJ whole genome shotgun (WGS) entry which is preliminary data.</text>
</comment>
<sequence length="363" mass="40307">MDIGRLTPEELEELAKSSLSLNKPLNFGPFILGALFDALLCGAFLMQCSAYISSRKNDNRLTKALVAFVTTTNIWGTTLVWVWIWYLFVSNFGTYYSFFSTAYLSWFFVINSGTVIAVQTFFGFRAWKLMKSNQVLAVVMIVLAVAACAGGIGCKVVFLRYDSVIYANKLKTAAYICLSCTLALDLLITGIILQYLMRKRTINKHTNHLMSQLTKVTFESQLPPTLLAVALFCVFTAKNDSFINVPLIIMQCKLYGISLLHTLNVRELLTQPSEGSQMTPEGCAITSGALQQFDLERLTFANPGLTTVIDALPGHTQDGKTAPPQLTHGIKSWQPEVDDEGSRSVLYDDRVENLDTRSKATLN</sequence>
<dbReference type="Pfam" id="PF20152">
    <property type="entry name" value="DUF6534"/>
    <property type="match status" value="1"/>
</dbReference>
<keyword evidence="2" id="KW-1133">Transmembrane helix</keyword>
<dbReference type="EMBL" id="CAJMWV010000948">
    <property type="protein sequence ID" value="CAE6421709.1"/>
    <property type="molecule type" value="Genomic_DNA"/>
</dbReference>
<dbReference type="InterPro" id="IPR045339">
    <property type="entry name" value="DUF6534"/>
</dbReference>
<keyword evidence="2" id="KW-0812">Transmembrane</keyword>
<feature type="region of interest" description="Disordered" evidence="1">
    <location>
        <begin position="312"/>
        <end position="342"/>
    </location>
</feature>
<feature type="domain" description="DUF6534" evidence="3">
    <location>
        <begin position="182"/>
        <end position="267"/>
    </location>
</feature>
<feature type="transmembrane region" description="Helical" evidence="2">
    <location>
        <begin position="64"/>
        <end position="88"/>
    </location>
</feature>
<dbReference type="PANTHER" id="PTHR40465">
    <property type="entry name" value="CHROMOSOME 1, WHOLE GENOME SHOTGUN SEQUENCE"/>
    <property type="match status" value="1"/>
</dbReference>
<dbReference type="OrthoDB" id="3203775at2759"/>
<evidence type="ECO:0000256" key="1">
    <source>
        <dbReference type="SAM" id="MobiDB-lite"/>
    </source>
</evidence>
<keyword evidence="2" id="KW-0472">Membrane</keyword>
<evidence type="ECO:0000259" key="3">
    <source>
        <dbReference type="Pfam" id="PF20152"/>
    </source>
</evidence>
<reference evidence="4" key="1">
    <citation type="submission" date="2021-01" db="EMBL/GenBank/DDBJ databases">
        <authorList>
            <person name="Kaushik A."/>
        </authorList>
    </citation>
    <scope>NUCLEOTIDE SEQUENCE</scope>
    <source>
        <strain evidence="4">AG3-1AP</strain>
    </source>
</reference>